<evidence type="ECO:0008006" key="4">
    <source>
        <dbReference type="Google" id="ProtNLM"/>
    </source>
</evidence>
<dbReference type="InterPro" id="IPR042204">
    <property type="entry name" value="2Fe-2S-bd_N"/>
</dbReference>
<sequence length="94" mass="9889">MSAERITQDVERGEPIAILVDGQPVACFAGETVATAMLAGGLDAFRTDQRGRPRGLLCNMGSCYECLVTDLATGRRVRACLAPAADGMEVSTRG</sequence>
<keyword evidence="1" id="KW-0560">Oxidoreductase</keyword>
<dbReference type="GeneID" id="303486402"/>
<accession>A0ABN5BAC1</accession>
<dbReference type="EMBL" id="CP020083">
    <property type="protein sequence ID" value="ASR52187.1"/>
    <property type="molecule type" value="Genomic_DNA"/>
</dbReference>
<reference evidence="2 3" key="1">
    <citation type="submission" date="2017-03" db="EMBL/GenBank/DDBJ databases">
        <title>Complete genome sequence of Blastomonas fulva degrading microcsystin LR.</title>
        <authorList>
            <person name="Lee H.-g."/>
            <person name="Jin L."/>
            <person name="oh H.-M."/>
        </authorList>
    </citation>
    <scope>NUCLEOTIDE SEQUENCE [LARGE SCALE GENOMIC DNA]</scope>
    <source>
        <strain evidence="2 3">T2</strain>
    </source>
</reference>
<dbReference type="Gene3D" id="3.10.20.440">
    <property type="entry name" value="2Fe-2S iron-sulphur cluster binding domain, sarcosine oxidase, alpha subunit, N-terminal domain"/>
    <property type="match status" value="1"/>
</dbReference>
<dbReference type="SUPFAM" id="SSF54292">
    <property type="entry name" value="2Fe-2S ferredoxin-like"/>
    <property type="match status" value="1"/>
</dbReference>
<name>A0ABN5BAC1_9SPHN</name>
<dbReference type="InterPro" id="IPR036010">
    <property type="entry name" value="2Fe-2S_ferredoxin-like_sf"/>
</dbReference>
<organism evidence="2 3">
    <name type="scientific">Blastomonas fulva</name>
    <dbReference type="NCBI Taxonomy" id="1550728"/>
    <lineage>
        <taxon>Bacteria</taxon>
        <taxon>Pseudomonadati</taxon>
        <taxon>Pseudomonadota</taxon>
        <taxon>Alphaproteobacteria</taxon>
        <taxon>Sphingomonadales</taxon>
        <taxon>Sphingomonadaceae</taxon>
        <taxon>Blastomonas</taxon>
    </lineage>
</organism>
<keyword evidence="3" id="KW-1185">Reference proteome</keyword>
<evidence type="ECO:0000313" key="2">
    <source>
        <dbReference type="EMBL" id="ASR52187.1"/>
    </source>
</evidence>
<protein>
    <recommendedName>
        <fullName evidence="4">(2Fe-2S)-binding protein</fullName>
    </recommendedName>
</protein>
<proteinExistence type="predicted"/>
<evidence type="ECO:0000313" key="3">
    <source>
        <dbReference type="Proteomes" id="UP000258016"/>
    </source>
</evidence>
<evidence type="ECO:0000256" key="1">
    <source>
        <dbReference type="ARBA" id="ARBA00023002"/>
    </source>
</evidence>
<dbReference type="Proteomes" id="UP000258016">
    <property type="component" value="Chromosome"/>
</dbReference>
<dbReference type="Pfam" id="PF13510">
    <property type="entry name" value="Fer2_4"/>
    <property type="match status" value="1"/>
</dbReference>
<gene>
    <name evidence="2" type="ORF">B5J99_12545</name>
</gene>
<dbReference type="RefSeq" id="WP_054133085.1">
    <property type="nucleotide sequence ID" value="NZ_CP020083.1"/>
</dbReference>